<protein>
    <submittedName>
        <fullName evidence="1">Uncharacterized protein</fullName>
    </submittedName>
</protein>
<evidence type="ECO:0000313" key="1">
    <source>
        <dbReference type="EMBL" id="DAE00336.1"/>
    </source>
</evidence>
<proteinExistence type="predicted"/>
<organism evidence="1">
    <name type="scientific">Myoviridae sp. ctLnO19</name>
    <dbReference type="NCBI Taxonomy" id="2825085"/>
    <lineage>
        <taxon>Viruses</taxon>
        <taxon>Duplodnaviria</taxon>
        <taxon>Heunggongvirae</taxon>
        <taxon>Uroviricota</taxon>
        <taxon>Caudoviricetes</taxon>
    </lineage>
</organism>
<accession>A0A8S5P124</accession>
<reference evidence="1" key="1">
    <citation type="journal article" date="2021" name="Proc. Natl. Acad. Sci. U.S.A.">
        <title>A Catalog of Tens of Thousands of Viruses from Human Metagenomes Reveals Hidden Associations with Chronic Diseases.</title>
        <authorList>
            <person name="Tisza M.J."/>
            <person name="Buck C.B."/>
        </authorList>
    </citation>
    <scope>NUCLEOTIDE SEQUENCE</scope>
    <source>
        <strain evidence="1">CtLnO19</strain>
    </source>
</reference>
<name>A0A8S5P124_9CAUD</name>
<sequence>MNNLYYFDTRNIYLTREELSREIGIARTMGIELMDIFIFFLDNLDGFKLVDESHLVENFIKNYLNSPFNVYHPLTDSRGNFVNDYESVCLGKDTEEFLFSIGRKVVSYLEDQFKTGNFDWYFKVVNFKSKYMDIVNPETITLMIKRDGNGYGNDH</sequence>
<dbReference type="EMBL" id="BK015301">
    <property type="protein sequence ID" value="DAE00336.1"/>
    <property type="molecule type" value="Genomic_DNA"/>
</dbReference>